<dbReference type="Gene3D" id="3.40.190.290">
    <property type="match status" value="1"/>
</dbReference>
<dbReference type="PRINTS" id="PR00039">
    <property type="entry name" value="HTHLYSR"/>
</dbReference>
<dbReference type="Proteomes" id="UP000767334">
    <property type="component" value="Unassembled WGS sequence"/>
</dbReference>
<dbReference type="InterPro" id="IPR050950">
    <property type="entry name" value="HTH-type_LysR_regulators"/>
</dbReference>
<dbReference type="InterPro" id="IPR005119">
    <property type="entry name" value="LysR_subst-bd"/>
</dbReference>
<keyword evidence="3" id="KW-0238">DNA-binding</keyword>
<proteinExistence type="inferred from homology"/>
<comment type="caution">
    <text evidence="6">The sequence shown here is derived from an EMBL/GenBank/DDBJ whole genome shotgun (WGS) entry which is preliminary data.</text>
</comment>
<sequence>MELRVLKYFLAVAREANITKAAKMLNITQPTLSRQLIQLEDELDAQLFIRGKNKITLTEKGMLLRRRAEEIVDLAEKTEKEFLQDGDLIEGEIFIGSGETNSMHNLAKIMKGFYDEYPQVKYNLYSGNADDIKEKIDKGLIDIGLLTEPVDISKYDFVRLKEKEVWGVLMRKNDLLATKDYVTANDLVDKPLINTRRSIVQNEIFNWFGEDYDKLNIIATYNLIFNAAVMVEEGLGYAITLDKLINFNDETNLCFKPFSPKLETGTVVVWKKHQIFSSATSKFIEKIKNSIRYNAL</sequence>
<dbReference type="CDD" id="cd05466">
    <property type="entry name" value="PBP2_LTTR_substrate"/>
    <property type="match status" value="1"/>
</dbReference>
<protein>
    <submittedName>
        <fullName evidence="6">LysR family transcriptional regulator</fullName>
    </submittedName>
</protein>
<dbReference type="Pfam" id="PF03466">
    <property type="entry name" value="LysR_substrate"/>
    <property type="match status" value="1"/>
</dbReference>
<dbReference type="SUPFAM" id="SSF53850">
    <property type="entry name" value="Periplasmic binding protein-like II"/>
    <property type="match status" value="1"/>
</dbReference>
<evidence type="ECO:0000256" key="3">
    <source>
        <dbReference type="ARBA" id="ARBA00023125"/>
    </source>
</evidence>
<reference evidence="6 7" key="1">
    <citation type="journal article" date="2021" name="Sci. Rep.">
        <title>The distribution of antibiotic resistance genes in chicken gut microbiota commensals.</title>
        <authorList>
            <person name="Juricova H."/>
            <person name="Matiasovicova J."/>
            <person name="Kubasova T."/>
            <person name="Cejkova D."/>
            <person name="Rychlik I."/>
        </authorList>
    </citation>
    <scope>NUCLEOTIDE SEQUENCE [LARGE SCALE GENOMIC DNA]</scope>
    <source>
        <strain evidence="6 7">An435</strain>
    </source>
</reference>
<comment type="similarity">
    <text evidence="1">Belongs to the LysR transcriptional regulatory family.</text>
</comment>
<accession>A0ABS2FKD9</accession>
<dbReference type="PANTHER" id="PTHR30419:SF8">
    <property type="entry name" value="NITROGEN ASSIMILATION TRANSCRIPTIONAL ACTIVATOR-RELATED"/>
    <property type="match status" value="1"/>
</dbReference>
<evidence type="ECO:0000313" key="7">
    <source>
        <dbReference type="Proteomes" id="UP000767334"/>
    </source>
</evidence>
<dbReference type="PANTHER" id="PTHR30419">
    <property type="entry name" value="HTH-TYPE TRANSCRIPTIONAL REGULATOR YBHD"/>
    <property type="match status" value="1"/>
</dbReference>
<dbReference type="EMBL" id="JACJLL010000160">
    <property type="protein sequence ID" value="MBM6820761.1"/>
    <property type="molecule type" value="Genomic_DNA"/>
</dbReference>
<evidence type="ECO:0000256" key="2">
    <source>
        <dbReference type="ARBA" id="ARBA00023015"/>
    </source>
</evidence>
<gene>
    <name evidence="6" type="ORF">H6A19_15705</name>
</gene>
<dbReference type="RefSeq" id="WP_195964299.1">
    <property type="nucleotide sequence ID" value="NZ_JACJLL010000160.1"/>
</dbReference>
<evidence type="ECO:0000256" key="4">
    <source>
        <dbReference type="ARBA" id="ARBA00023163"/>
    </source>
</evidence>
<dbReference type="InterPro" id="IPR036388">
    <property type="entry name" value="WH-like_DNA-bd_sf"/>
</dbReference>
<dbReference type="InterPro" id="IPR000847">
    <property type="entry name" value="LysR_HTH_N"/>
</dbReference>
<keyword evidence="7" id="KW-1185">Reference proteome</keyword>
<evidence type="ECO:0000259" key="5">
    <source>
        <dbReference type="PROSITE" id="PS50931"/>
    </source>
</evidence>
<dbReference type="SUPFAM" id="SSF46785">
    <property type="entry name" value="Winged helix' DNA-binding domain"/>
    <property type="match status" value="1"/>
</dbReference>
<name>A0ABS2FKD9_9CLOT</name>
<evidence type="ECO:0000313" key="6">
    <source>
        <dbReference type="EMBL" id="MBM6820761.1"/>
    </source>
</evidence>
<dbReference type="Gene3D" id="1.10.10.10">
    <property type="entry name" value="Winged helix-like DNA-binding domain superfamily/Winged helix DNA-binding domain"/>
    <property type="match status" value="1"/>
</dbReference>
<keyword evidence="2" id="KW-0805">Transcription regulation</keyword>
<keyword evidence="4" id="KW-0804">Transcription</keyword>
<organism evidence="6 7">
    <name type="scientific">Clostridium saudiense</name>
    <dbReference type="NCBI Taxonomy" id="1414720"/>
    <lineage>
        <taxon>Bacteria</taxon>
        <taxon>Bacillati</taxon>
        <taxon>Bacillota</taxon>
        <taxon>Clostridia</taxon>
        <taxon>Eubacteriales</taxon>
        <taxon>Clostridiaceae</taxon>
        <taxon>Clostridium</taxon>
    </lineage>
</organism>
<dbReference type="InterPro" id="IPR036390">
    <property type="entry name" value="WH_DNA-bd_sf"/>
</dbReference>
<dbReference type="Pfam" id="PF00126">
    <property type="entry name" value="HTH_1"/>
    <property type="match status" value="1"/>
</dbReference>
<evidence type="ECO:0000256" key="1">
    <source>
        <dbReference type="ARBA" id="ARBA00009437"/>
    </source>
</evidence>
<dbReference type="PROSITE" id="PS50931">
    <property type="entry name" value="HTH_LYSR"/>
    <property type="match status" value="1"/>
</dbReference>
<feature type="domain" description="HTH lysR-type" evidence="5">
    <location>
        <begin position="1"/>
        <end position="58"/>
    </location>
</feature>